<dbReference type="GO" id="GO:0016874">
    <property type="term" value="F:ligase activity"/>
    <property type="evidence" value="ECO:0007669"/>
    <property type="project" value="UniProtKB-KW"/>
</dbReference>
<reference evidence="2 3" key="1">
    <citation type="submission" date="2017-04" db="EMBL/GenBank/DDBJ databases">
        <title>Complete genome of Campylobacter concisus ATCC 33237T and draft genomes for an additional eight well characterized C. concisus strains.</title>
        <authorList>
            <person name="Cornelius A.J."/>
            <person name="Miller W.G."/>
            <person name="Lastovica A.J."/>
            <person name="On S.L."/>
            <person name="French N.P."/>
            <person name="Vandenberg O."/>
            <person name="Biggs P.J."/>
        </authorList>
    </citation>
    <scope>NUCLEOTIDE SEQUENCE [LARGE SCALE GENOMIC DNA]</scope>
    <source>
        <strain evidence="2 3">CCUG 19995</strain>
    </source>
</reference>
<feature type="transmembrane region" description="Helical" evidence="1">
    <location>
        <begin position="6"/>
        <end position="26"/>
    </location>
</feature>
<evidence type="ECO:0000313" key="2">
    <source>
        <dbReference type="EMBL" id="OUT06966.1"/>
    </source>
</evidence>
<name>A0A1Y5MEC9_9BACT</name>
<keyword evidence="1" id="KW-1133">Transmembrane helix</keyword>
<dbReference type="EMBL" id="NDYN01000009">
    <property type="protein sequence ID" value="OUT06966.1"/>
    <property type="molecule type" value="Genomic_DNA"/>
</dbReference>
<evidence type="ECO:0000256" key="1">
    <source>
        <dbReference type="SAM" id="Phobius"/>
    </source>
</evidence>
<gene>
    <name evidence="2" type="ORF">B9N65_09505</name>
</gene>
<keyword evidence="1" id="KW-0812">Transmembrane</keyword>
<accession>A0A1Y5MEC9</accession>
<keyword evidence="2" id="KW-0436">Ligase</keyword>
<dbReference type="AlphaFoldDB" id="A0A1Y5MEC9"/>
<protein>
    <submittedName>
        <fullName evidence="2">Fatty-acid--CoA ligase</fullName>
    </submittedName>
</protein>
<proteinExistence type="predicted"/>
<dbReference type="RefSeq" id="WP_087583705.1">
    <property type="nucleotide sequence ID" value="NZ_NDYN01000009.1"/>
</dbReference>
<organism evidence="2 3">
    <name type="scientific">Campylobacter concisus</name>
    <dbReference type="NCBI Taxonomy" id="199"/>
    <lineage>
        <taxon>Bacteria</taxon>
        <taxon>Pseudomonadati</taxon>
        <taxon>Campylobacterota</taxon>
        <taxon>Epsilonproteobacteria</taxon>
        <taxon>Campylobacterales</taxon>
        <taxon>Campylobacteraceae</taxon>
        <taxon>Campylobacter</taxon>
    </lineage>
</organism>
<keyword evidence="1" id="KW-0472">Membrane</keyword>
<evidence type="ECO:0000313" key="3">
    <source>
        <dbReference type="Proteomes" id="UP000196317"/>
    </source>
</evidence>
<comment type="caution">
    <text evidence="2">The sequence shown here is derived from an EMBL/GenBank/DDBJ whole genome shotgun (WGS) entry which is preliminary data.</text>
</comment>
<dbReference type="Proteomes" id="UP000196317">
    <property type="component" value="Unassembled WGS sequence"/>
</dbReference>
<sequence>MLLKGLIVFFVFLLIVAICALVYLLLKNKDHQVLARGLEPKSEEEITIEKLEELAGDKTLSKNELFELIQIFGEKFIIPAKKNQVAPKEASNYINFIILICSHQNADAKLISFLDKEAKKKNPSYVAEIEDSERIGIENRKNRR</sequence>